<evidence type="ECO:0000259" key="9">
    <source>
        <dbReference type="PROSITE" id="PS50893"/>
    </source>
</evidence>
<dbReference type="PANTHER" id="PTHR43869:SF1">
    <property type="entry name" value="GLYCINE BETAINE_PROLINE BETAINE TRANSPORT SYSTEM ATP-BINDING PROTEIN PROV"/>
    <property type="match status" value="1"/>
</dbReference>
<dbReference type="InterPro" id="IPR003593">
    <property type="entry name" value="AAA+_ATPase"/>
</dbReference>
<dbReference type="PROSITE" id="PS51371">
    <property type="entry name" value="CBS"/>
    <property type="match status" value="1"/>
</dbReference>
<dbReference type="FunFam" id="3.40.50.300:FF:000201">
    <property type="entry name" value="Glycine betaine/L-proline ABC transporter ATP-binding protein"/>
    <property type="match status" value="1"/>
</dbReference>
<dbReference type="EMBL" id="NOKA02000015">
    <property type="protein sequence ID" value="RDY31447.1"/>
    <property type="molecule type" value="Genomic_DNA"/>
</dbReference>
<dbReference type="InterPro" id="IPR046342">
    <property type="entry name" value="CBS_dom_sf"/>
</dbReference>
<dbReference type="GO" id="GO:0006970">
    <property type="term" value="P:response to osmotic stress"/>
    <property type="evidence" value="ECO:0007669"/>
    <property type="project" value="UniProtKB-ARBA"/>
</dbReference>
<reference evidence="11 12" key="1">
    <citation type="journal article" date="2017" name="Genome Announc.">
        <title>Draft Genome Sequence of a Sporulating and Motile Strain of Lachnotalea glycerini Isolated from Water in Quebec City, Canada.</title>
        <authorList>
            <person name="Maheux A.F."/>
            <person name="Boudreau D.K."/>
            <person name="Berube E."/>
            <person name="Boissinot M."/>
            <person name="Raymond F."/>
            <person name="Brodeur S."/>
            <person name="Corbeil J."/>
            <person name="Isabel S."/>
            <person name="Omar R.F."/>
            <person name="Bergeron M.G."/>
        </authorList>
    </citation>
    <scope>NUCLEOTIDE SEQUENCE [LARGE SCALE GENOMIC DNA]</scope>
    <source>
        <strain evidence="11 12">CCRI-19302</strain>
    </source>
</reference>
<keyword evidence="8" id="KW-1003">Cell membrane</keyword>
<comment type="subcellular location">
    <subcellularLocation>
        <location evidence="8">Cell inner membrane</location>
        <topology evidence="8">Peripheral membrane protein</topology>
    </subcellularLocation>
</comment>
<dbReference type="GO" id="GO:0005886">
    <property type="term" value="C:plasma membrane"/>
    <property type="evidence" value="ECO:0007669"/>
    <property type="project" value="UniProtKB-SubCell"/>
</dbReference>
<dbReference type="InterPro" id="IPR017871">
    <property type="entry name" value="ABC_transporter-like_CS"/>
</dbReference>
<dbReference type="RefSeq" id="WP_115804186.1">
    <property type="nucleotide sequence ID" value="NZ_NOKA02000015.1"/>
</dbReference>
<dbReference type="PANTHER" id="PTHR43869">
    <property type="entry name" value="GLYCINE BETAINE/PROLINE BETAINE TRANSPORT SYSTEM ATP-BINDING PROTEIN PROV"/>
    <property type="match status" value="1"/>
</dbReference>
<dbReference type="SUPFAM" id="SSF54631">
    <property type="entry name" value="CBS-domain pair"/>
    <property type="match status" value="1"/>
</dbReference>
<evidence type="ECO:0000256" key="8">
    <source>
        <dbReference type="RuleBase" id="RU369116"/>
    </source>
</evidence>
<dbReference type="GO" id="GO:0015418">
    <property type="term" value="F:ABC-type quaternary ammonium compound transporting activity"/>
    <property type="evidence" value="ECO:0007669"/>
    <property type="project" value="UniProtKB-EC"/>
</dbReference>
<dbReference type="PROSITE" id="PS50893">
    <property type="entry name" value="ABC_TRANSPORTER_2"/>
    <property type="match status" value="1"/>
</dbReference>
<dbReference type="GO" id="GO:0006865">
    <property type="term" value="P:amino acid transport"/>
    <property type="evidence" value="ECO:0007669"/>
    <property type="project" value="UniProtKB-UniRule"/>
</dbReference>
<sequence length="399" mass="44089">MPKIEVKNIYKIFGSTPKLIVPLLEKGDSKSVILKKYKHSVGVNKASFQVNEGEIFVVMGLSGSGKSTLLRCLNRLIEPSSGEIFIDGTDITKVDGSELREIRRKKIAMVFQNFALLPHKTILENVAFGLEIQNVKVEQRLKKAMEMLELVGLKGYGNAKPKELSGGMQQRVGLARALATDADILLMDEAFSALDPLIRKDMQNELLSLQAHMQKTIVFITHDLDEALKIGDRIAIMKDGNIVQIGTSEDILHHPADDYVREFTQDVNRTKIVTAASIMRTAESIIVGKAGVRTAAKKMKDLGISSIFVTDKNNILLGIVTIDKVSEMIKEQKEDLNEIIDHDIFTVECDHSIDTIISEFIKSKYPIAVVDEENKLKGIVFKSTVLSGIAGEGGDQIDA</sequence>
<dbReference type="Gene3D" id="3.10.580.10">
    <property type="entry name" value="CBS-domain"/>
    <property type="match status" value="1"/>
</dbReference>
<dbReference type="InterPro" id="IPR000644">
    <property type="entry name" value="CBS_dom"/>
</dbReference>
<organism evidence="11 12">
    <name type="scientific">Lachnotalea glycerini</name>
    <dbReference type="NCBI Taxonomy" id="1763509"/>
    <lineage>
        <taxon>Bacteria</taxon>
        <taxon>Bacillati</taxon>
        <taxon>Bacillota</taxon>
        <taxon>Clostridia</taxon>
        <taxon>Lachnospirales</taxon>
        <taxon>Lachnospiraceae</taxon>
        <taxon>Lachnotalea</taxon>
    </lineage>
</organism>
<dbReference type="SUPFAM" id="SSF52540">
    <property type="entry name" value="P-loop containing nucleoside triphosphate hydrolases"/>
    <property type="match status" value="1"/>
</dbReference>
<comment type="caution">
    <text evidence="11">The sequence shown here is derived from an EMBL/GenBank/DDBJ whole genome shotgun (WGS) entry which is preliminary data.</text>
</comment>
<dbReference type="AlphaFoldDB" id="A0A371JFJ8"/>
<dbReference type="GO" id="GO:0016887">
    <property type="term" value="F:ATP hydrolysis activity"/>
    <property type="evidence" value="ECO:0007669"/>
    <property type="project" value="UniProtKB-UniRule"/>
</dbReference>
<evidence type="ECO:0000256" key="1">
    <source>
        <dbReference type="ARBA" id="ARBA00005417"/>
    </source>
</evidence>
<proteinExistence type="inferred from homology"/>
<dbReference type="PROSITE" id="PS00211">
    <property type="entry name" value="ABC_TRANSPORTER_1"/>
    <property type="match status" value="1"/>
</dbReference>
<keyword evidence="2 8" id="KW-0813">Transport</keyword>
<evidence type="ECO:0000313" key="12">
    <source>
        <dbReference type="Proteomes" id="UP000216411"/>
    </source>
</evidence>
<keyword evidence="5" id="KW-0029">Amino-acid transport</keyword>
<evidence type="ECO:0000256" key="2">
    <source>
        <dbReference type="ARBA" id="ARBA00022448"/>
    </source>
</evidence>
<dbReference type="Pfam" id="PF00005">
    <property type="entry name" value="ABC_tran"/>
    <property type="match status" value="1"/>
</dbReference>
<dbReference type="InterPro" id="IPR005892">
    <property type="entry name" value="Gly-betaine_transp_ATP-bd"/>
</dbReference>
<keyword evidence="3 8" id="KW-0547">Nucleotide-binding</keyword>
<dbReference type="CDD" id="cd03294">
    <property type="entry name" value="ABC_Pro_Gly_Betaine"/>
    <property type="match status" value="1"/>
</dbReference>
<dbReference type="Proteomes" id="UP000216411">
    <property type="component" value="Unassembled WGS sequence"/>
</dbReference>
<protein>
    <recommendedName>
        <fullName evidence="8">Quaternary amine transport ATP-binding protein</fullName>
        <ecNumber evidence="8">7.6.2.9</ecNumber>
    </recommendedName>
</protein>
<comment type="similarity">
    <text evidence="1 8">Belongs to the ABC transporter superfamily.</text>
</comment>
<dbReference type="Gene3D" id="3.40.50.300">
    <property type="entry name" value="P-loop containing nucleotide triphosphate hydrolases"/>
    <property type="match status" value="1"/>
</dbReference>
<name>A0A371JFJ8_9FIRM</name>
<evidence type="ECO:0000256" key="5">
    <source>
        <dbReference type="ARBA" id="ARBA00022970"/>
    </source>
</evidence>
<dbReference type="InterPro" id="IPR027417">
    <property type="entry name" value="P-loop_NTPase"/>
</dbReference>
<evidence type="ECO:0000259" key="10">
    <source>
        <dbReference type="PROSITE" id="PS51371"/>
    </source>
</evidence>
<evidence type="ECO:0000256" key="4">
    <source>
        <dbReference type="ARBA" id="ARBA00022840"/>
    </source>
</evidence>
<keyword evidence="6 7" id="KW-0129">CBS domain</keyword>
<dbReference type="GO" id="GO:0031460">
    <property type="term" value="P:glycine betaine transport"/>
    <property type="evidence" value="ECO:0007669"/>
    <property type="project" value="InterPro"/>
</dbReference>
<dbReference type="SMART" id="SM00382">
    <property type="entry name" value="AAA"/>
    <property type="match status" value="1"/>
</dbReference>
<dbReference type="InterPro" id="IPR003439">
    <property type="entry name" value="ABC_transporter-like_ATP-bd"/>
</dbReference>
<dbReference type="OrthoDB" id="9802264at2"/>
<evidence type="ECO:0000256" key="6">
    <source>
        <dbReference type="ARBA" id="ARBA00023122"/>
    </source>
</evidence>
<evidence type="ECO:0000256" key="3">
    <source>
        <dbReference type="ARBA" id="ARBA00022741"/>
    </source>
</evidence>
<feature type="domain" description="CBS" evidence="10">
    <location>
        <begin position="279"/>
        <end position="336"/>
    </location>
</feature>
<dbReference type="Pfam" id="PF00571">
    <property type="entry name" value="CBS"/>
    <property type="match status" value="2"/>
</dbReference>
<evidence type="ECO:0000256" key="7">
    <source>
        <dbReference type="PROSITE-ProRule" id="PRU00703"/>
    </source>
</evidence>
<keyword evidence="4 8" id="KW-0067">ATP-binding</keyword>
<keyword evidence="12" id="KW-1185">Reference proteome</keyword>
<dbReference type="GO" id="GO:0005524">
    <property type="term" value="F:ATP binding"/>
    <property type="evidence" value="ECO:0007669"/>
    <property type="project" value="UniProtKB-UniRule"/>
</dbReference>
<keyword evidence="8" id="KW-0997">Cell inner membrane</keyword>
<evidence type="ECO:0000313" key="11">
    <source>
        <dbReference type="EMBL" id="RDY31447.1"/>
    </source>
</evidence>
<accession>A0A371JFJ8</accession>
<dbReference type="NCBIfam" id="TIGR01186">
    <property type="entry name" value="proV"/>
    <property type="match status" value="1"/>
</dbReference>
<dbReference type="InterPro" id="IPR051921">
    <property type="entry name" value="ABC_osmolyte_uptake_ATP-bind"/>
</dbReference>
<keyword evidence="8" id="KW-0472">Membrane</keyword>
<comment type="catalytic activity">
    <reaction evidence="8">
        <text>a quaternary ammonium(out) + ATP + H2O = a quaternary ammonium(in) + ADP + phosphate + H(+)</text>
        <dbReference type="Rhea" id="RHEA:11036"/>
        <dbReference type="ChEBI" id="CHEBI:15377"/>
        <dbReference type="ChEBI" id="CHEBI:15378"/>
        <dbReference type="ChEBI" id="CHEBI:30616"/>
        <dbReference type="ChEBI" id="CHEBI:35267"/>
        <dbReference type="ChEBI" id="CHEBI:43474"/>
        <dbReference type="ChEBI" id="CHEBI:456216"/>
    </reaction>
</comment>
<gene>
    <name evidence="11" type="ORF">CG710_009395</name>
</gene>
<comment type="subunit">
    <text evidence="8">The complex is probably composed of two ATP-binding proteins, two transmembrane proteins and a solute-binding protein.</text>
</comment>
<dbReference type="EC" id="7.6.2.9" evidence="8"/>
<feature type="domain" description="ABC transporter" evidence="9">
    <location>
        <begin position="4"/>
        <end position="264"/>
    </location>
</feature>